<evidence type="ECO:0000313" key="3">
    <source>
        <dbReference type="Proteomes" id="UP000266723"/>
    </source>
</evidence>
<evidence type="ECO:0000256" key="1">
    <source>
        <dbReference type="SAM" id="MobiDB-lite"/>
    </source>
</evidence>
<protein>
    <recommendedName>
        <fullName evidence="4">BHLH domain-containing protein</fullName>
    </recommendedName>
</protein>
<dbReference type="EMBL" id="QGKV02000649">
    <property type="protein sequence ID" value="KAF3577710.1"/>
    <property type="molecule type" value="Genomic_DNA"/>
</dbReference>
<keyword evidence="3" id="KW-1185">Reference proteome</keyword>
<evidence type="ECO:0000313" key="2">
    <source>
        <dbReference type="EMBL" id="KAF3577710.1"/>
    </source>
</evidence>
<gene>
    <name evidence="2" type="ORF">DY000_02029931</name>
</gene>
<name>A0ABQ7DKT3_BRACR</name>
<reference evidence="2 3" key="1">
    <citation type="journal article" date="2020" name="BMC Genomics">
        <title>Intraspecific diversification of the crop wild relative Brassica cretica Lam. using demographic model selection.</title>
        <authorList>
            <person name="Kioukis A."/>
            <person name="Michalopoulou V.A."/>
            <person name="Briers L."/>
            <person name="Pirintsos S."/>
            <person name="Studholme D.J."/>
            <person name="Pavlidis P."/>
            <person name="Sarris P.F."/>
        </authorList>
    </citation>
    <scope>NUCLEOTIDE SEQUENCE [LARGE SCALE GENOMIC DNA]</scope>
    <source>
        <strain evidence="3">cv. PFS-1207/04</strain>
    </source>
</reference>
<proteinExistence type="predicted"/>
<accession>A0ABQ7DKT3</accession>
<evidence type="ECO:0008006" key="4">
    <source>
        <dbReference type="Google" id="ProtNLM"/>
    </source>
</evidence>
<feature type="region of interest" description="Disordered" evidence="1">
    <location>
        <begin position="53"/>
        <end position="73"/>
    </location>
</feature>
<comment type="caution">
    <text evidence="2">The sequence shown here is derived from an EMBL/GenBank/DDBJ whole genome shotgun (WGS) entry which is preliminary data.</text>
</comment>
<dbReference type="Proteomes" id="UP000266723">
    <property type="component" value="Unassembled WGS sequence"/>
</dbReference>
<sequence>MTKELKFQMNSACSSVGPTSHMTWLIKVVLHTLYQGSEYRRLGPDLLPVKLTSEGRTSDSSEKLSLFSSGHGKSKDDLKNLFQSNSSPQLYSNLPLFSEKQAMRPIRSDPQQNPSNPRVFFNKGLSLRLPEAVQYIQFLQEQVKVLCAPYLLNNPITTHDKELEEYNLRNSGLCLIPMEDTCA</sequence>
<organism evidence="2 3">
    <name type="scientific">Brassica cretica</name>
    <name type="common">Mustard</name>
    <dbReference type="NCBI Taxonomy" id="69181"/>
    <lineage>
        <taxon>Eukaryota</taxon>
        <taxon>Viridiplantae</taxon>
        <taxon>Streptophyta</taxon>
        <taxon>Embryophyta</taxon>
        <taxon>Tracheophyta</taxon>
        <taxon>Spermatophyta</taxon>
        <taxon>Magnoliopsida</taxon>
        <taxon>eudicotyledons</taxon>
        <taxon>Gunneridae</taxon>
        <taxon>Pentapetalae</taxon>
        <taxon>rosids</taxon>
        <taxon>malvids</taxon>
        <taxon>Brassicales</taxon>
        <taxon>Brassicaceae</taxon>
        <taxon>Brassiceae</taxon>
        <taxon>Brassica</taxon>
    </lineage>
</organism>